<accession>A0A494Z7S3</accession>
<dbReference type="OrthoDB" id="2451832at2"/>
<evidence type="ECO:0000313" key="3">
    <source>
        <dbReference type="EMBL" id="RKQ18566.1"/>
    </source>
</evidence>
<evidence type="ECO:0000259" key="2">
    <source>
        <dbReference type="Pfam" id="PF13643"/>
    </source>
</evidence>
<evidence type="ECO:0000313" key="4">
    <source>
        <dbReference type="Proteomes" id="UP000281813"/>
    </source>
</evidence>
<feature type="coiled-coil region" evidence="1">
    <location>
        <begin position="142"/>
        <end position="169"/>
    </location>
</feature>
<name>A0A494Z7S3_9BACI</name>
<reference evidence="3 4" key="1">
    <citation type="journal article" date="2015" name="Antonie Van Leeuwenhoek">
        <title>Oceanobacillus bengalensis sp. nov., a bacterium isolated from seawater of the Bay of Bengal.</title>
        <authorList>
            <person name="Yongchang O."/>
            <person name="Xiang W."/>
            <person name="Wang G."/>
        </authorList>
    </citation>
    <scope>NUCLEOTIDE SEQUENCE [LARGE SCALE GENOMIC DNA]</scope>
    <source>
        <strain evidence="3 4">MCCC 1K00260</strain>
    </source>
</reference>
<dbReference type="EMBL" id="RBZO01000001">
    <property type="protein sequence ID" value="RKQ18566.1"/>
    <property type="molecule type" value="Genomic_DNA"/>
</dbReference>
<dbReference type="Pfam" id="PF13643">
    <property type="entry name" value="DUF4145"/>
    <property type="match status" value="1"/>
</dbReference>
<evidence type="ECO:0000256" key="1">
    <source>
        <dbReference type="SAM" id="Coils"/>
    </source>
</evidence>
<comment type="caution">
    <text evidence="3">The sequence shown here is derived from an EMBL/GenBank/DDBJ whole genome shotgun (WGS) entry which is preliminary data.</text>
</comment>
<keyword evidence="4" id="KW-1185">Reference proteome</keyword>
<proteinExistence type="predicted"/>
<dbReference type="Proteomes" id="UP000281813">
    <property type="component" value="Unassembled WGS sequence"/>
</dbReference>
<protein>
    <submittedName>
        <fullName evidence="3">DUF4145 domain-containing protein</fullName>
    </submittedName>
</protein>
<dbReference type="RefSeq" id="WP_121127538.1">
    <property type="nucleotide sequence ID" value="NZ_JBHUFK010000020.1"/>
</dbReference>
<dbReference type="InterPro" id="IPR025285">
    <property type="entry name" value="DUF4145"/>
</dbReference>
<feature type="domain" description="DUF4145" evidence="2">
    <location>
        <begin position="24"/>
        <end position="105"/>
    </location>
</feature>
<gene>
    <name evidence="3" type="ORF">D8M05_00165</name>
</gene>
<organism evidence="3 4">
    <name type="scientific">Oceanobacillus bengalensis</name>
    <dbReference type="NCBI Taxonomy" id="1435466"/>
    <lineage>
        <taxon>Bacteria</taxon>
        <taxon>Bacillati</taxon>
        <taxon>Bacillota</taxon>
        <taxon>Bacilli</taxon>
        <taxon>Bacillales</taxon>
        <taxon>Bacillaceae</taxon>
        <taxon>Oceanobacillus</taxon>
    </lineage>
</organism>
<dbReference type="AlphaFoldDB" id="A0A494Z7S3"/>
<keyword evidence="1" id="KW-0175">Coiled coil</keyword>
<sequence>MKKQAYFYKFLEPVSYELALIAKELENSIFTSPRVMLTHSRIFIEHLLRQVMEKEKVLESTQATLIEQINTLDAHGYITPEIRDALHEVRKTGNQAAHDPRKFRYSEALLSWEAVYEIVKWYVEVYGDLDVIVPAYQDPIPADKQNYDIQELITKLESLEGKLLTAIEQPWDEEGISEIATTIEEVPTHEALPGYTAIRKITYKDRSLEVPYFLRDTFLLPQRFDKSETFLIRLGAEQQARIMSELPSNMEGISDYVKRFNEKNEETLFDELSTFIDEEKVRKEIEAEHPGELFLFYKTDYIIVTKELSSIPLTEEHFTSIPNLLRQLHDDQINKVGQLPKELVILAKYDRVGVGTVEKLFEQLKGRKGG</sequence>